<keyword evidence="5" id="KW-0808">Transferase</keyword>
<dbReference type="InterPro" id="IPR052916">
    <property type="entry name" value="Type-I_RE_MTase_Subunit"/>
</dbReference>
<dbReference type="PANTHER" id="PTHR42998:SF1">
    <property type="entry name" value="TYPE I RESTRICTION ENZYME HINDI METHYLASE SUBUNIT"/>
    <property type="match status" value="1"/>
</dbReference>
<reference evidence="6" key="1">
    <citation type="journal article" date="2019" name="Int. J. Syst. Evol. Microbiol.">
        <title>The Global Catalogue of Microorganisms (GCM) 10K type strain sequencing project: providing services to taxonomists for standard genome sequencing and annotation.</title>
        <authorList>
            <consortium name="The Broad Institute Genomics Platform"/>
            <consortium name="The Broad Institute Genome Sequencing Center for Infectious Disease"/>
            <person name="Wu L."/>
            <person name="Ma J."/>
        </authorList>
    </citation>
    <scope>NUCLEOTIDE SEQUENCE [LARGE SCALE GENOMIC DNA]</scope>
    <source>
        <strain evidence="6">SYNS20</strain>
    </source>
</reference>
<dbReference type="Gene3D" id="3.90.220.20">
    <property type="entry name" value="DNA methylase specificity domains"/>
    <property type="match status" value="1"/>
</dbReference>
<dbReference type="SUPFAM" id="SSF116734">
    <property type="entry name" value="DNA methylase specificity domain"/>
    <property type="match status" value="1"/>
</dbReference>
<keyword evidence="6" id="KW-1185">Reference proteome</keyword>
<dbReference type="Gene3D" id="1.10.10.10">
    <property type="entry name" value="Winged helix-like DNA-binding domain superfamily/Winged helix DNA-binding domain"/>
    <property type="match status" value="1"/>
</dbReference>
<proteinExistence type="predicted"/>
<evidence type="ECO:0000313" key="6">
    <source>
        <dbReference type="Proteomes" id="UP001596523"/>
    </source>
</evidence>
<dbReference type="CDD" id="cd02440">
    <property type="entry name" value="AdoMet_MTases"/>
    <property type="match status" value="1"/>
</dbReference>
<evidence type="ECO:0000256" key="2">
    <source>
        <dbReference type="ARBA" id="ARBA00023125"/>
    </source>
</evidence>
<dbReference type="EMBL" id="JBHTCF010000009">
    <property type="protein sequence ID" value="MFC7306853.1"/>
    <property type="molecule type" value="Genomic_DNA"/>
</dbReference>
<feature type="region of interest" description="Disordered" evidence="3">
    <location>
        <begin position="693"/>
        <end position="721"/>
    </location>
</feature>
<feature type="domain" description="DNA methylase adenine-specific" evidence="4">
    <location>
        <begin position="176"/>
        <end position="394"/>
    </location>
</feature>
<dbReference type="SUPFAM" id="SSF53335">
    <property type="entry name" value="S-adenosyl-L-methionine-dependent methyltransferases"/>
    <property type="match status" value="1"/>
</dbReference>
<feature type="compositionally biased region" description="Basic and acidic residues" evidence="3">
    <location>
        <begin position="528"/>
        <end position="541"/>
    </location>
</feature>
<comment type="caution">
    <text evidence="5">The sequence shown here is derived from an EMBL/GenBank/DDBJ whole genome shotgun (WGS) entry which is preliminary data.</text>
</comment>
<dbReference type="RefSeq" id="WP_381832691.1">
    <property type="nucleotide sequence ID" value="NZ_JBHTCF010000009.1"/>
</dbReference>
<evidence type="ECO:0000259" key="4">
    <source>
        <dbReference type="Pfam" id="PF02384"/>
    </source>
</evidence>
<accession>A0ABW2JLT1</accession>
<gene>
    <name evidence="5" type="ORF">ACFQVC_21800</name>
</gene>
<evidence type="ECO:0000256" key="1">
    <source>
        <dbReference type="ARBA" id="ARBA00022747"/>
    </source>
</evidence>
<keyword evidence="1" id="KW-0680">Restriction system</keyword>
<dbReference type="InterPro" id="IPR029063">
    <property type="entry name" value="SAM-dependent_MTases_sf"/>
</dbReference>
<dbReference type="Proteomes" id="UP001596523">
    <property type="component" value="Unassembled WGS sequence"/>
</dbReference>
<dbReference type="GO" id="GO:0008168">
    <property type="term" value="F:methyltransferase activity"/>
    <property type="evidence" value="ECO:0007669"/>
    <property type="project" value="UniProtKB-KW"/>
</dbReference>
<evidence type="ECO:0000256" key="3">
    <source>
        <dbReference type="SAM" id="MobiDB-lite"/>
    </source>
</evidence>
<name>A0ABW2JLT1_9ACTN</name>
<dbReference type="Pfam" id="PF02384">
    <property type="entry name" value="N6_Mtase"/>
    <property type="match status" value="1"/>
</dbReference>
<evidence type="ECO:0000313" key="5">
    <source>
        <dbReference type="EMBL" id="MFC7306853.1"/>
    </source>
</evidence>
<dbReference type="PRINTS" id="PR00507">
    <property type="entry name" value="N12N6MTFRASE"/>
</dbReference>
<dbReference type="Gene3D" id="3.40.50.150">
    <property type="entry name" value="Vaccinia Virus protein VP39"/>
    <property type="match status" value="1"/>
</dbReference>
<organism evidence="5 6">
    <name type="scientific">Streptomyces monticola</name>
    <dbReference type="NCBI Taxonomy" id="2666263"/>
    <lineage>
        <taxon>Bacteria</taxon>
        <taxon>Bacillati</taxon>
        <taxon>Actinomycetota</taxon>
        <taxon>Actinomycetes</taxon>
        <taxon>Kitasatosporales</taxon>
        <taxon>Streptomycetaceae</taxon>
        <taxon>Streptomyces</taxon>
    </lineage>
</organism>
<keyword evidence="2" id="KW-0238">DNA-binding</keyword>
<keyword evidence="5" id="KW-0489">Methyltransferase</keyword>
<protein>
    <submittedName>
        <fullName evidence="5">N-6 DNA methylase</fullName>
    </submittedName>
</protein>
<dbReference type="PANTHER" id="PTHR42998">
    <property type="entry name" value="TYPE I RESTRICTION ENZYME HINDVIIP M PROTEIN-RELATED"/>
    <property type="match status" value="1"/>
</dbReference>
<dbReference type="InterPro" id="IPR003356">
    <property type="entry name" value="DNA_methylase_A-5"/>
</dbReference>
<sequence length="721" mass="76679">MPKSSAQVTAAEISRIADVTRATVSNWRRRYEDFPAPAGGTESSPLYDLAAVSAWLKARNHPSVETPSAELRTTLRLHPAEEDVTTRLVPLVLAASRKATDELAKIAELDDADLLRRAAAAASKLREQVPDADKASFSEADAPVIRALIRCVRDGGAKDALDVLATRGLDTLAAPGTYETPEGLGYLMARFLPESTESVLDPTCGAGTLLASATERGARQLYGQDLLPVQAQRSAVRLLLTDSDAEVTVRAGDSLLDDAFPDLTVDAVLCSPPHAVRDWGHEELLYDPRWTYGVPPRNASELAWVQHALAHLEPAGYAVLLLTPTIASRSSGRQIRAELVRSGALRAVVGLPAGVAEPLHIPLHLWILQRPEPGGAQPPSVLFIDTAAGEEGETWKAKRGSARLSVAWDALAKTALRSWSSFTEAPAAFADEPGVARAVAALDLLDDDVDLTPARQVRLSPGDIDPQRTADSTARSRATLLGHINTLTRLADYEDLQAVESPRDWRTATLSDLSRGGAVSIQRGAGHSPKETRGKHDETPESTRSVFTGRDIAMGTRASGTVADTPIHAATAPVVKDGDVLLRTISGGSGLLARVADADDAGSLVGHHLVVVRPDPGRIDAWFLAGFLTTEANFAGATTGVTVANLQPTKLRVPLLPLAEQRRYGAAFRRVHDLRIAARGAADAAEKAAQDLLDGLTSGALHPTDTPTEPTSPPSKQSRRS</sequence>
<dbReference type="InterPro" id="IPR044946">
    <property type="entry name" value="Restrct_endonuc_typeI_TRD_sf"/>
</dbReference>
<dbReference type="InterPro" id="IPR036388">
    <property type="entry name" value="WH-like_DNA-bd_sf"/>
</dbReference>
<feature type="region of interest" description="Disordered" evidence="3">
    <location>
        <begin position="516"/>
        <end position="543"/>
    </location>
</feature>
<dbReference type="GO" id="GO:0032259">
    <property type="term" value="P:methylation"/>
    <property type="evidence" value="ECO:0007669"/>
    <property type="project" value="UniProtKB-KW"/>
</dbReference>